<dbReference type="SMART" id="SM00883">
    <property type="entry name" value="Cpn10"/>
    <property type="match status" value="1"/>
</dbReference>
<sequence>MGLKPIGKYIIVNNIDEEVKTDSGLILSGEDVKGMRYRKATVIASGTEVDCIKADDVIYYDKSHGFTMLIEDKPHTVIQERDVVVVL</sequence>
<dbReference type="Gene3D" id="2.30.33.40">
    <property type="entry name" value="GroES chaperonin"/>
    <property type="match status" value="1"/>
</dbReference>
<accession>A0A221S3W7</accession>
<dbReference type="CDD" id="cd00320">
    <property type="entry name" value="cpn10"/>
    <property type="match status" value="1"/>
</dbReference>
<evidence type="ECO:0000313" key="2">
    <source>
        <dbReference type="EMBL" id="ASN63495.1"/>
    </source>
</evidence>
<dbReference type="InterPro" id="IPR037124">
    <property type="entry name" value="Chaperonin_GroES_sf"/>
</dbReference>
<dbReference type="PRINTS" id="PR00297">
    <property type="entry name" value="CHAPERONIN10"/>
</dbReference>
<name>A0A221S3W7_9VIRU</name>
<dbReference type="InterPro" id="IPR020818">
    <property type="entry name" value="Chaperonin_GroES"/>
</dbReference>
<gene>
    <name evidence="2" type="primary">groES</name>
</gene>
<keyword evidence="1" id="KW-0143">Chaperone</keyword>
<dbReference type="SUPFAM" id="SSF50129">
    <property type="entry name" value="GroES-like"/>
    <property type="match status" value="1"/>
</dbReference>
<dbReference type="GO" id="GO:0005524">
    <property type="term" value="F:ATP binding"/>
    <property type="evidence" value="ECO:0007669"/>
    <property type="project" value="InterPro"/>
</dbReference>
<reference evidence="2" key="1">
    <citation type="submission" date="2016-03" db="EMBL/GenBank/DDBJ databases">
        <title>Novel chaperonins are prevalent in the virioplankton and link to viral biology and ecology.</title>
        <authorList>
            <person name="Marine R.L."/>
            <person name="Nasko D.J."/>
            <person name="Polson S.W."/>
            <person name="Wommack K.E."/>
        </authorList>
    </citation>
    <scope>NUCLEOTIDE SEQUENCE</scope>
</reference>
<dbReference type="EMBL" id="KU970901">
    <property type="protein sequence ID" value="ASN63495.1"/>
    <property type="molecule type" value="Genomic_DNA"/>
</dbReference>
<evidence type="ECO:0000256" key="1">
    <source>
        <dbReference type="ARBA" id="ARBA00023186"/>
    </source>
</evidence>
<dbReference type="GO" id="GO:0044183">
    <property type="term" value="F:protein folding chaperone"/>
    <property type="evidence" value="ECO:0007669"/>
    <property type="project" value="InterPro"/>
</dbReference>
<organism evidence="2">
    <name type="scientific">uncultured virus</name>
    <dbReference type="NCBI Taxonomy" id="340016"/>
    <lineage>
        <taxon>Viruses</taxon>
        <taxon>environmental samples</taxon>
    </lineage>
</organism>
<dbReference type="Pfam" id="PF00166">
    <property type="entry name" value="Cpn10"/>
    <property type="match status" value="1"/>
</dbReference>
<dbReference type="InterPro" id="IPR011032">
    <property type="entry name" value="GroES-like_sf"/>
</dbReference>
<protein>
    <submittedName>
        <fullName evidence="2">Co-chaperonin GroES</fullName>
    </submittedName>
</protein>
<proteinExistence type="predicted"/>